<evidence type="ECO:0000313" key="1">
    <source>
        <dbReference type="EMBL" id="KAJ8671114.1"/>
    </source>
</evidence>
<gene>
    <name evidence="1" type="ORF">QAD02_002373</name>
</gene>
<accession>A0ACC2NJ11</accession>
<reference evidence="1" key="1">
    <citation type="submission" date="2023-04" db="EMBL/GenBank/DDBJ databases">
        <title>A chromosome-level genome assembly of the parasitoid wasp Eretmocerus hayati.</title>
        <authorList>
            <person name="Zhong Y."/>
            <person name="Liu S."/>
            <person name="Liu Y."/>
        </authorList>
    </citation>
    <scope>NUCLEOTIDE SEQUENCE</scope>
    <source>
        <strain evidence="1">ZJU_SS_LIU_2023</strain>
    </source>
</reference>
<sequence>IRWICDAFEKSSYGKRVVQMIDRSCTDSSTVDDPHPIFSVGLLPASEFKKVRGLTQLRWLVWRIYIDYKRNLPSLLLRLFLYVFISMLLSTPYVGITRNIDQKGIQNIQGLLYLVITETIFTFNYAVFYTFPSEIPLLLRDIASGLYNPAPYYMSKLIVS</sequence>
<protein>
    <submittedName>
        <fullName evidence="1">Uncharacterized protein</fullName>
    </submittedName>
</protein>
<feature type="non-terminal residue" evidence="1">
    <location>
        <position position="1"/>
    </location>
</feature>
<keyword evidence="2" id="KW-1185">Reference proteome</keyword>
<comment type="caution">
    <text evidence="1">The sequence shown here is derived from an EMBL/GenBank/DDBJ whole genome shotgun (WGS) entry which is preliminary data.</text>
</comment>
<organism evidence="1 2">
    <name type="scientific">Eretmocerus hayati</name>
    <dbReference type="NCBI Taxonomy" id="131215"/>
    <lineage>
        <taxon>Eukaryota</taxon>
        <taxon>Metazoa</taxon>
        <taxon>Ecdysozoa</taxon>
        <taxon>Arthropoda</taxon>
        <taxon>Hexapoda</taxon>
        <taxon>Insecta</taxon>
        <taxon>Pterygota</taxon>
        <taxon>Neoptera</taxon>
        <taxon>Endopterygota</taxon>
        <taxon>Hymenoptera</taxon>
        <taxon>Apocrita</taxon>
        <taxon>Proctotrupomorpha</taxon>
        <taxon>Chalcidoidea</taxon>
        <taxon>Aphelinidae</taxon>
        <taxon>Aphelininae</taxon>
        <taxon>Eretmocerus</taxon>
    </lineage>
</organism>
<dbReference type="Proteomes" id="UP001239111">
    <property type="component" value="Chromosome 3"/>
</dbReference>
<name>A0ACC2NJ11_9HYME</name>
<feature type="non-terminal residue" evidence="1">
    <location>
        <position position="160"/>
    </location>
</feature>
<proteinExistence type="predicted"/>
<dbReference type="EMBL" id="CM056743">
    <property type="protein sequence ID" value="KAJ8671114.1"/>
    <property type="molecule type" value="Genomic_DNA"/>
</dbReference>
<evidence type="ECO:0000313" key="2">
    <source>
        <dbReference type="Proteomes" id="UP001239111"/>
    </source>
</evidence>